<evidence type="ECO:0000256" key="10">
    <source>
        <dbReference type="ARBA" id="ARBA00023146"/>
    </source>
</evidence>
<evidence type="ECO:0000313" key="15">
    <source>
        <dbReference type="Proteomes" id="UP000011761"/>
    </source>
</evidence>
<comment type="similarity">
    <text evidence="2">Belongs to the class-II aminoacyl-tRNA synthetase family.</text>
</comment>
<dbReference type="SUPFAM" id="SSF52954">
    <property type="entry name" value="Class II aaRS ABD-related"/>
    <property type="match status" value="1"/>
</dbReference>
<dbReference type="FunFam" id="3.30.930.10:FF:000066">
    <property type="entry name" value="Proline--tRNA ligase"/>
    <property type="match status" value="1"/>
</dbReference>
<dbReference type="AlphaFoldDB" id="M2M1M2"/>
<dbReference type="Gene3D" id="3.30.930.10">
    <property type="entry name" value="Bira Bifunctional Protein, Domain 2"/>
    <property type="match status" value="2"/>
</dbReference>
<dbReference type="InterPro" id="IPR004154">
    <property type="entry name" value="Anticodon-bd"/>
</dbReference>
<accession>M2M1M2</accession>
<dbReference type="RefSeq" id="XP_007672137.1">
    <property type="nucleotide sequence ID" value="XM_007673947.1"/>
</dbReference>
<dbReference type="EMBL" id="KB445550">
    <property type="protein sequence ID" value="EMD00953.1"/>
    <property type="molecule type" value="Genomic_DNA"/>
</dbReference>
<dbReference type="GO" id="GO:0005524">
    <property type="term" value="F:ATP binding"/>
    <property type="evidence" value="ECO:0007669"/>
    <property type="project" value="UniProtKB-KW"/>
</dbReference>
<dbReference type="eggNOG" id="KOG2324">
    <property type="taxonomic scope" value="Eukaryota"/>
</dbReference>
<evidence type="ECO:0000256" key="6">
    <source>
        <dbReference type="ARBA" id="ARBA00022598"/>
    </source>
</evidence>
<dbReference type="STRING" id="717646.M2M1M2"/>
<keyword evidence="9" id="KW-0648">Protein biosynthesis</keyword>
<dbReference type="HOGENOM" id="CLU_016739_0_0_1"/>
<dbReference type="Proteomes" id="UP000011761">
    <property type="component" value="Unassembled WGS sequence"/>
</dbReference>
<evidence type="ECO:0000313" key="14">
    <source>
        <dbReference type="EMBL" id="EMD00953.1"/>
    </source>
</evidence>
<evidence type="ECO:0000256" key="8">
    <source>
        <dbReference type="ARBA" id="ARBA00022840"/>
    </source>
</evidence>
<evidence type="ECO:0000256" key="11">
    <source>
        <dbReference type="ARBA" id="ARBA00029731"/>
    </source>
</evidence>
<dbReference type="SUPFAM" id="SSF55681">
    <property type="entry name" value="Class II aaRS and biotin synthetases"/>
    <property type="match status" value="1"/>
</dbReference>
<evidence type="ECO:0000256" key="12">
    <source>
        <dbReference type="ARBA" id="ARBA00047671"/>
    </source>
</evidence>
<evidence type="ECO:0000256" key="9">
    <source>
        <dbReference type="ARBA" id="ARBA00022917"/>
    </source>
</evidence>
<dbReference type="GO" id="GO:0005739">
    <property type="term" value="C:mitochondrion"/>
    <property type="evidence" value="ECO:0007669"/>
    <property type="project" value="TreeGrafter"/>
</dbReference>
<name>M2M1M2_BAUPA</name>
<comment type="subcellular location">
    <subcellularLocation>
        <location evidence="1">Cytoplasm</location>
    </subcellularLocation>
</comment>
<dbReference type="Pfam" id="PF03129">
    <property type="entry name" value="HGTP_anticodon"/>
    <property type="match status" value="1"/>
</dbReference>
<keyword evidence="10" id="KW-0030">Aminoacyl-tRNA synthetase</keyword>
<dbReference type="EC" id="6.1.1.15" evidence="4"/>
<dbReference type="InterPro" id="IPR045864">
    <property type="entry name" value="aa-tRNA-synth_II/BPL/LPL"/>
</dbReference>
<dbReference type="Pfam" id="PF00587">
    <property type="entry name" value="tRNA-synt_2b"/>
    <property type="match status" value="1"/>
</dbReference>
<evidence type="ECO:0000259" key="13">
    <source>
        <dbReference type="PROSITE" id="PS50862"/>
    </source>
</evidence>
<dbReference type="Gene3D" id="3.40.50.800">
    <property type="entry name" value="Anticodon-binding domain"/>
    <property type="match status" value="1"/>
</dbReference>
<dbReference type="OrthoDB" id="10267474at2759"/>
<dbReference type="KEGG" id="bcom:BAUCODRAFT_29329"/>
<keyword evidence="8" id="KW-0067">ATP-binding</keyword>
<proteinExistence type="inferred from homology"/>
<reference evidence="14 15" key="1">
    <citation type="journal article" date="2012" name="PLoS Pathog.">
        <title>Diverse lifestyles and strategies of plant pathogenesis encoded in the genomes of eighteen Dothideomycetes fungi.</title>
        <authorList>
            <person name="Ohm R.A."/>
            <person name="Feau N."/>
            <person name="Henrissat B."/>
            <person name="Schoch C.L."/>
            <person name="Horwitz B.A."/>
            <person name="Barry K.W."/>
            <person name="Condon B.J."/>
            <person name="Copeland A.C."/>
            <person name="Dhillon B."/>
            <person name="Glaser F."/>
            <person name="Hesse C.N."/>
            <person name="Kosti I."/>
            <person name="LaButti K."/>
            <person name="Lindquist E.A."/>
            <person name="Lucas S."/>
            <person name="Salamov A.A."/>
            <person name="Bradshaw R.E."/>
            <person name="Ciuffetti L."/>
            <person name="Hamelin R.C."/>
            <person name="Kema G.H.J."/>
            <person name="Lawrence C."/>
            <person name="Scott J.A."/>
            <person name="Spatafora J.W."/>
            <person name="Turgeon B.G."/>
            <person name="de Wit P.J.G.M."/>
            <person name="Zhong S."/>
            <person name="Goodwin S.B."/>
            <person name="Grigoriev I.V."/>
        </authorList>
    </citation>
    <scope>NUCLEOTIDE SEQUENCE [LARGE SCALE GENOMIC DNA]</scope>
    <source>
        <strain evidence="14 15">UAMH 10762</strain>
    </source>
</reference>
<dbReference type="InterPro" id="IPR002314">
    <property type="entry name" value="aa-tRNA-synt_IIb"/>
</dbReference>
<keyword evidence="15" id="KW-1185">Reference proteome</keyword>
<evidence type="ECO:0000256" key="2">
    <source>
        <dbReference type="ARBA" id="ARBA00008226"/>
    </source>
</evidence>
<dbReference type="PANTHER" id="PTHR42753">
    <property type="entry name" value="MITOCHONDRIAL RIBOSOME PROTEIN L39/PROLYL-TRNA LIGASE FAMILY MEMBER"/>
    <property type="match status" value="1"/>
</dbReference>
<dbReference type="GeneID" id="19110907"/>
<keyword evidence="6" id="KW-0436">Ligase</keyword>
<evidence type="ECO:0000256" key="5">
    <source>
        <dbReference type="ARBA" id="ARBA00022490"/>
    </source>
</evidence>
<protein>
    <recommendedName>
        <fullName evidence="4">proline--tRNA ligase</fullName>
        <ecNumber evidence="4">6.1.1.15</ecNumber>
    </recommendedName>
    <alternativeName>
        <fullName evidence="11">Prolyl-tRNA synthetase</fullName>
    </alternativeName>
</protein>
<dbReference type="InterPro" id="IPR006195">
    <property type="entry name" value="aa-tRNA-synth_II"/>
</dbReference>
<dbReference type="InterPro" id="IPR002316">
    <property type="entry name" value="Pro-tRNA-ligase_IIa"/>
</dbReference>
<comment type="catalytic activity">
    <reaction evidence="12">
        <text>tRNA(Pro) + L-proline + ATP = L-prolyl-tRNA(Pro) + AMP + diphosphate</text>
        <dbReference type="Rhea" id="RHEA:14305"/>
        <dbReference type="Rhea" id="RHEA-COMP:9700"/>
        <dbReference type="Rhea" id="RHEA-COMP:9702"/>
        <dbReference type="ChEBI" id="CHEBI:30616"/>
        <dbReference type="ChEBI" id="CHEBI:33019"/>
        <dbReference type="ChEBI" id="CHEBI:60039"/>
        <dbReference type="ChEBI" id="CHEBI:78442"/>
        <dbReference type="ChEBI" id="CHEBI:78532"/>
        <dbReference type="ChEBI" id="CHEBI:456215"/>
        <dbReference type="EC" id="6.1.1.15"/>
    </reaction>
</comment>
<evidence type="ECO:0000256" key="4">
    <source>
        <dbReference type="ARBA" id="ARBA00012831"/>
    </source>
</evidence>
<dbReference type="InterPro" id="IPR036621">
    <property type="entry name" value="Anticodon-bd_dom_sf"/>
</dbReference>
<evidence type="ECO:0000256" key="3">
    <source>
        <dbReference type="ARBA" id="ARBA00011738"/>
    </source>
</evidence>
<keyword evidence="5" id="KW-0963">Cytoplasm</keyword>
<dbReference type="InterPro" id="IPR050062">
    <property type="entry name" value="Pro-tRNA_synthetase"/>
</dbReference>
<organism evidence="14 15">
    <name type="scientific">Baudoinia panamericana (strain UAMH 10762)</name>
    <name type="common">Angels' share fungus</name>
    <name type="synonym">Baudoinia compniacensis (strain UAMH 10762)</name>
    <dbReference type="NCBI Taxonomy" id="717646"/>
    <lineage>
        <taxon>Eukaryota</taxon>
        <taxon>Fungi</taxon>
        <taxon>Dikarya</taxon>
        <taxon>Ascomycota</taxon>
        <taxon>Pezizomycotina</taxon>
        <taxon>Dothideomycetes</taxon>
        <taxon>Dothideomycetidae</taxon>
        <taxon>Mycosphaerellales</taxon>
        <taxon>Teratosphaeriaceae</taxon>
        <taxon>Baudoinia</taxon>
    </lineage>
</organism>
<dbReference type="PROSITE" id="PS50862">
    <property type="entry name" value="AA_TRNA_LIGASE_II"/>
    <property type="match status" value="1"/>
</dbReference>
<dbReference type="PRINTS" id="PR01046">
    <property type="entry name" value="TRNASYNTHPRO"/>
</dbReference>
<gene>
    <name evidence="14" type="ORF">BAUCODRAFT_29329</name>
</gene>
<comment type="subunit">
    <text evidence="3">Homodimer.</text>
</comment>
<sequence length="575" mass="63939">MVYCYGLKRCLGTGRSTASVVSLPTRRSLHRDGRHRLSNFWAPTQQKASTKTAREDGHDLLVRAGFLRQAQSGIFHLLPLGLRVQDKIERLIDKHMLSLGASKVSLSTFSSEELWRRSGRLDKGRGSELFSLEDRKGTKLLLSPTHEEEITNIVANAVHSHKQLPLRLYQVSRKYRDEARPRQGLLRGREFLMKDLYTFDSTDDNARCTYEEVRRAYCAFLDDLRLPYVVANADSGNMGGSLSHEYHFVSEKGEDTVITCNQCDFSVNEELFVGRPEKVASAAQASIETQLAFFVSKDRKTLLNVIYPAGSDVNIYAVKAVFPDVDASVEDAASVWKRTEGARDIVIVFDPRITNPRKTATMMEKRGDWRTLGPVNVEARLLEPLVGGEMILLTQAREGDNCPRCESGSLKLHSAVEIGHTFHLGTRYSEPLALTVTDQNNQQRHVSMGCHGIGVSRLVGAAASLLADEKGLNWPLAIAPFSAIIVTASAGTEDADKVHDLLEHVGVDAVVDDREQKVGWKLNDADLVGYPFIVVLGKAWADRQAIELQCRRLGFKEAIDLGDLAAKVQELSQRL</sequence>
<dbReference type="GO" id="GO:0004827">
    <property type="term" value="F:proline-tRNA ligase activity"/>
    <property type="evidence" value="ECO:0007669"/>
    <property type="project" value="UniProtKB-EC"/>
</dbReference>
<dbReference type="PANTHER" id="PTHR42753:SF2">
    <property type="entry name" value="PROLINE--TRNA LIGASE"/>
    <property type="match status" value="1"/>
</dbReference>
<dbReference type="GO" id="GO:0006433">
    <property type="term" value="P:prolyl-tRNA aminoacylation"/>
    <property type="evidence" value="ECO:0007669"/>
    <property type="project" value="InterPro"/>
</dbReference>
<keyword evidence="7" id="KW-0547">Nucleotide-binding</keyword>
<evidence type="ECO:0000256" key="7">
    <source>
        <dbReference type="ARBA" id="ARBA00022741"/>
    </source>
</evidence>
<evidence type="ECO:0000256" key="1">
    <source>
        <dbReference type="ARBA" id="ARBA00004496"/>
    </source>
</evidence>
<dbReference type="OMA" id="NCDYAAN"/>
<feature type="domain" description="Aminoacyl-transfer RNA synthetases class-II family profile" evidence="13">
    <location>
        <begin position="81"/>
        <end position="475"/>
    </location>
</feature>